<dbReference type="Proteomes" id="UP000827092">
    <property type="component" value="Unassembled WGS sequence"/>
</dbReference>
<comment type="caution">
    <text evidence="1">The sequence shown here is derived from an EMBL/GenBank/DDBJ whole genome shotgun (WGS) entry which is preliminary data.</text>
</comment>
<reference evidence="1 2" key="1">
    <citation type="journal article" date="2022" name="Nat. Ecol. Evol.">
        <title>A masculinizing supergene underlies an exaggerated male reproductive morph in a spider.</title>
        <authorList>
            <person name="Hendrickx F."/>
            <person name="De Corte Z."/>
            <person name="Sonet G."/>
            <person name="Van Belleghem S.M."/>
            <person name="Kostlbacher S."/>
            <person name="Vangestel C."/>
        </authorList>
    </citation>
    <scope>NUCLEOTIDE SEQUENCE [LARGE SCALE GENOMIC DNA]</scope>
    <source>
        <strain evidence="1">W744_W776</strain>
    </source>
</reference>
<keyword evidence="2" id="KW-1185">Reference proteome</keyword>
<sequence length="87" mass="9552">MVHKSSPSIWATHMYPIPPLLFGDQHRDPLFGEFSGGCTRQNMIPLCKQLPATKLNREASTDMVDVSKPDDRFSSVATVPACGIPPL</sequence>
<dbReference type="AlphaFoldDB" id="A0AAV6V5B4"/>
<name>A0AAV6V5B4_9ARAC</name>
<organism evidence="1 2">
    <name type="scientific">Oedothorax gibbosus</name>
    <dbReference type="NCBI Taxonomy" id="931172"/>
    <lineage>
        <taxon>Eukaryota</taxon>
        <taxon>Metazoa</taxon>
        <taxon>Ecdysozoa</taxon>
        <taxon>Arthropoda</taxon>
        <taxon>Chelicerata</taxon>
        <taxon>Arachnida</taxon>
        <taxon>Araneae</taxon>
        <taxon>Araneomorphae</taxon>
        <taxon>Entelegynae</taxon>
        <taxon>Araneoidea</taxon>
        <taxon>Linyphiidae</taxon>
        <taxon>Erigoninae</taxon>
        <taxon>Oedothorax</taxon>
    </lineage>
</organism>
<gene>
    <name evidence="1" type="ORF">JTE90_019814</name>
</gene>
<protein>
    <submittedName>
        <fullName evidence="1">Uncharacterized protein</fullName>
    </submittedName>
</protein>
<evidence type="ECO:0000313" key="1">
    <source>
        <dbReference type="EMBL" id="KAG8191879.1"/>
    </source>
</evidence>
<proteinExistence type="predicted"/>
<evidence type="ECO:0000313" key="2">
    <source>
        <dbReference type="Proteomes" id="UP000827092"/>
    </source>
</evidence>
<dbReference type="EMBL" id="JAFNEN010000150">
    <property type="protein sequence ID" value="KAG8191879.1"/>
    <property type="molecule type" value="Genomic_DNA"/>
</dbReference>
<accession>A0AAV6V5B4</accession>